<name>A0A6J4TTM7_9ACTN</name>
<feature type="region of interest" description="Disordered" evidence="1">
    <location>
        <begin position="1"/>
        <end position="110"/>
    </location>
</feature>
<organism evidence="2">
    <name type="scientific">uncultured Rubrobacteraceae bacterium</name>
    <dbReference type="NCBI Taxonomy" id="349277"/>
    <lineage>
        <taxon>Bacteria</taxon>
        <taxon>Bacillati</taxon>
        <taxon>Actinomycetota</taxon>
        <taxon>Rubrobacteria</taxon>
        <taxon>Rubrobacterales</taxon>
        <taxon>Rubrobacteraceae</taxon>
        <taxon>environmental samples</taxon>
    </lineage>
</organism>
<evidence type="ECO:0000313" key="2">
    <source>
        <dbReference type="EMBL" id="CAA9530599.1"/>
    </source>
</evidence>
<evidence type="ECO:0000256" key="1">
    <source>
        <dbReference type="SAM" id="MobiDB-lite"/>
    </source>
</evidence>
<feature type="compositionally biased region" description="Low complexity" evidence="1">
    <location>
        <begin position="33"/>
        <end position="42"/>
    </location>
</feature>
<feature type="compositionally biased region" description="Basic and acidic residues" evidence="1">
    <location>
        <begin position="50"/>
        <end position="60"/>
    </location>
</feature>
<gene>
    <name evidence="2" type="ORF">AVDCRST_MAG05-4383</name>
</gene>
<feature type="compositionally biased region" description="Basic residues" evidence="1">
    <location>
        <begin position="91"/>
        <end position="103"/>
    </location>
</feature>
<feature type="non-terminal residue" evidence="2">
    <location>
        <position position="161"/>
    </location>
</feature>
<dbReference type="AlphaFoldDB" id="A0A6J4TTM7"/>
<accession>A0A6J4TTM7</accession>
<dbReference type="EMBL" id="CADCVM010000476">
    <property type="protein sequence ID" value="CAA9530599.1"/>
    <property type="molecule type" value="Genomic_DNA"/>
</dbReference>
<reference evidence="2" key="1">
    <citation type="submission" date="2020-02" db="EMBL/GenBank/DDBJ databases">
        <authorList>
            <person name="Meier V. D."/>
        </authorList>
    </citation>
    <scope>NUCLEOTIDE SEQUENCE</scope>
    <source>
        <strain evidence="2">AVDCRST_MAG05</strain>
    </source>
</reference>
<protein>
    <submittedName>
        <fullName evidence="2">Uncharacterized protein</fullName>
    </submittedName>
</protein>
<feature type="compositionally biased region" description="Basic residues" evidence="1">
    <location>
        <begin position="1"/>
        <end position="23"/>
    </location>
</feature>
<feature type="non-terminal residue" evidence="2">
    <location>
        <position position="1"/>
    </location>
</feature>
<sequence length="161" mass="17892">EPHGRRQRRPGPKGSGGRRRRGALRSPEPPRGAPGLRPRAVPAGGGPEAAGHKVPRDHPRVRGRGGARQPLQPRCRRARAGPHASCEPRGRRPLLGRRAPRRGPGRDVRRQRALRARHLRRRGDGAPLRRRATLPLRLRVGRRLRAGAPARGQRRVRAEVL</sequence>
<proteinExistence type="predicted"/>